<dbReference type="InterPro" id="IPR025452">
    <property type="entry name" value="DUF4218"/>
</dbReference>
<dbReference type="Proteomes" id="UP000257109">
    <property type="component" value="Unassembled WGS sequence"/>
</dbReference>
<evidence type="ECO:0000313" key="3">
    <source>
        <dbReference type="Proteomes" id="UP000257109"/>
    </source>
</evidence>
<evidence type="ECO:0000259" key="1">
    <source>
        <dbReference type="Pfam" id="PF13960"/>
    </source>
</evidence>
<dbReference type="PANTHER" id="PTHR48258:SF3">
    <property type="entry name" value="FK506-BINDING PROTEIN 4-LIKE ISOFORM X1"/>
    <property type="match status" value="1"/>
</dbReference>
<dbReference type="OrthoDB" id="1100107at2759"/>
<name>A0A371GSR2_MUCPR</name>
<feature type="non-terminal residue" evidence="2">
    <location>
        <position position="1"/>
    </location>
</feature>
<sequence length="133" mass="15625">MLLSNGYASNLTTCIDINGAKLHGVKSRDHHVFMHRLLPIAFNFLPNAIWKPLVELKLTYTLHVDQLMDMERIILVLLCKLEQIFPPNFFDSMEHLPIYLVFFYTIDILRFLRSLKEKVKNKARIKGSIYQAY</sequence>
<proteinExistence type="predicted"/>
<dbReference type="AlphaFoldDB" id="A0A371GSR2"/>
<reference evidence="2" key="1">
    <citation type="submission" date="2018-05" db="EMBL/GenBank/DDBJ databases">
        <title>Draft genome of Mucuna pruriens seed.</title>
        <authorList>
            <person name="Nnadi N.E."/>
            <person name="Vos R."/>
            <person name="Hasami M.H."/>
            <person name="Devisetty U.K."/>
            <person name="Aguiy J.C."/>
        </authorList>
    </citation>
    <scope>NUCLEOTIDE SEQUENCE [LARGE SCALE GENOMIC DNA]</scope>
    <source>
        <strain evidence="2">JCA_2017</strain>
    </source>
</reference>
<accession>A0A371GSR2</accession>
<dbReference type="PANTHER" id="PTHR48258">
    <property type="entry name" value="DUF4218 DOMAIN-CONTAINING PROTEIN-RELATED"/>
    <property type="match status" value="1"/>
</dbReference>
<feature type="domain" description="DUF4218" evidence="1">
    <location>
        <begin position="61"/>
        <end position="133"/>
    </location>
</feature>
<organism evidence="2 3">
    <name type="scientific">Mucuna pruriens</name>
    <name type="common">Velvet bean</name>
    <name type="synonym">Dolichos pruriens</name>
    <dbReference type="NCBI Taxonomy" id="157652"/>
    <lineage>
        <taxon>Eukaryota</taxon>
        <taxon>Viridiplantae</taxon>
        <taxon>Streptophyta</taxon>
        <taxon>Embryophyta</taxon>
        <taxon>Tracheophyta</taxon>
        <taxon>Spermatophyta</taxon>
        <taxon>Magnoliopsida</taxon>
        <taxon>eudicotyledons</taxon>
        <taxon>Gunneridae</taxon>
        <taxon>Pentapetalae</taxon>
        <taxon>rosids</taxon>
        <taxon>fabids</taxon>
        <taxon>Fabales</taxon>
        <taxon>Fabaceae</taxon>
        <taxon>Papilionoideae</taxon>
        <taxon>50 kb inversion clade</taxon>
        <taxon>NPAAA clade</taxon>
        <taxon>indigoferoid/millettioid clade</taxon>
        <taxon>Phaseoleae</taxon>
        <taxon>Mucuna</taxon>
    </lineage>
</organism>
<keyword evidence="3" id="KW-1185">Reference proteome</keyword>
<gene>
    <name evidence="2" type="ORF">CR513_24135</name>
</gene>
<dbReference type="EMBL" id="QJKJ01004579">
    <property type="protein sequence ID" value="RDX93585.1"/>
    <property type="molecule type" value="Genomic_DNA"/>
</dbReference>
<evidence type="ECO:0000313" key="2">
    <source>
        <dbReference type="EMBL" id="RDX93585.1"/>
    </source>
</evidence>
<comment type="caution">
    <text evidence="2">The sequence shown here is derived from an EMBL/GenBank/DDBJ whole genome shotgun (WGS) entry which is preliminary data.</text>
</comment>
<protein>
    <recommendedName>
        <fullName evidence="1">DUF4218 domain-containing protein</fullName>
    </recommendedName>
</protein>
<dbReference type="Pfam" id="PF13960">
    <property type="entry name" value="DUF4218"/>
    <property type="match status" value="1"/>
</dbReference>